<gene>
    <name evidence="2" type="ORF">PILCRDRAFT_15806</name>
</gene>
<accession>A0A0C3B637</accession>
<name>A0A0C3B637_PILCF</name>
<feature type="region of interest" description="Disordered" evidence="1">
    <location>
        <begin position="299"/>
        <end position="393"/>
    </location>
</feature>
<feature type="compositionally biased region" description="Low complexity" evidence="1">
    <location>
        <begin position="349"/>
        <end position="365"/>
    </location>
</feature>
<organism evidence="2 3">
    <name type="scientific">Piloderma croceum (strain F 1598)</name>
    <dbReference type="NCBI Taxonomy" id="765440"/>
    <lineage>
        <taxon>Eukaryota</taxon>
        <taxon>Fungi</taxon>
        <taxon>Dikarya</taxon>
        <taxon>Basidiomycota</taxon>
        <taxon>Agaricomycotina</taxon>
        <taxon>Agaricomycetes</taxon>
        <taxon>Agaricomycetidae</taxon>
        <taxon>Atheliales</taxon>
        <taxon>Atheliaceae</taxon>
        <taxon>Piloderma</taxon>
    </lineage>
</organism>
<sequence>MSYYYEDPEYNNYGNHSDKYDEYKSYSDHTELDHWEYEDANMYYYGDMDHKDVPRRSDQEHKYHNNGMGGAENRAEVKMNELGELKHKGDEGRTCELEELKYRVNKEEYEHKGLTYKGDKHGELVYEPACDAETHYVTYEPHRFEQNEGMGKHTHPHLYHLPIPVYIPPTHSFLPPPTHDNDNPQGFKHNGISEHKGPTYHNVRTTNGAFTPTQLIYHEELGEYVHPCFLAPAQILHHHNNPNPPLLSPTQNLPTPSPRNYMDINVLLQDIQDGDSEAIAYMVELNQYTEEHRRIKMERQINGDNEYSKKDSKTGLQQTQEMKDPKNNATPTKPPLANTPISPPPPSPTTLSNNTPTHTTPYHTSQSCPQPWPNKKRNKYHFGTRTPVGTTTK</sequence>
<keyword evidence="3" id="KW-1185">Reference proteome</keyword>
<dbReference type="EMBL" id="KN833107">
    <property type="protein sequence ID" value="KIM72777.1"/>
    <property type="molecule type" value="Genomic_DNA"/>
</dbReference>
<evidence type="ECO:0000313" key="2">
    <source>
        <dbReference type="EMBL" id="KIM72777.1"/>
    </source>
</evidence>
<dbReference type="AlphaFoldDB" id="A0A0C3B637"/>
<feature type="compositionally biased region" description="Basic and acidic residues" evidence="1">
    <location>
        <begin position="299"/>
        <end position="313"/>
    </location>
</feature>
<dbReference type="HOGENOM" id="CLU_711970_0_0_1"/>
<evidence type="ECO:0000313" key="3">
    <source>
        <dbReference type="Proteomes" id="UP000054166"/>
    </source>
</evidence>
<dbReference type="InParanoid" id="A0A0C3B637"/>
<dbReference type="Proteomes" id="UP000054166">
    <property type="component" value="Unassembled WGS sequence"/>
</dbReference>
<protein>
    <submittedName>
        <fullName evidence="2">Uncharacterized protein</fullName>
    </submittedName>
</protein>
<reference evidence="2 3" key="1">
    <citation type="submission" date="2014-04" db="EMBL/GenBank/DDBJ databases">
        <authorList>
            <consortium name="DOE Joint Genome Institute"/>
            <person name="Kuo A."/>
            <person name="Tarkka M."/>
            <person name="Buscot F."/>
            <person name="Kohler A."/>
            <person name="Nagy L.G."/>
            <person name="Floudas D."/>
            <person name="Copeland A."/>
            <person name="Barry K.W."/>
            <person name="Cichocki N."/>
            <person name="Veneault-Fourrey C."/>
            <person name="LaButti K."/>
            <person name="Lindquist E.A."/>
            <person name="Lipzen A."/>
            <person name="Lundell T."/>
            <person name="Morin E."/>
            <person name="Murat C."/>
            <person name="Sun H."/>
            <person name="Tunlid A."/>
            <person name="Henrissat B."/>
            <person name="Grigoriev I.V."/>
            <person name="Hibbett D.S."/>
            <person name="Martin F."/>
            <person name="Nordberg H.P."/>
            <person name="Cantor M.N."/>
            <person name="Hua S.X."/>
        </authorList>
    </citation>
    <scope>NUCLEOTIDE SEQUENCE [LARGE SCALE GENOMIC DNA]</scope>
    <source>
        <strain evidence="2 3">F 1598</strain>
    </source>
</reference>
<reference evidence="3" key="2">
    <citation type="submission" date="2015-01" db="EMBL/GenBank/DDBJ databases">
        <title>Evolutionary Origins and Diversification of the Mycorrhizal Mutualists.</title>
        <authorList>
            <consortium name="DOE Joint Genome Institute"/>
            <consortium name="Mycorrhizal Genomics Consortium"/>
            <person name="Kohler A."/>
            <person name="Kuo A."/>
            <person name="Nagy L.G."/>
            <person name="Floudas D."/>
            <person name="Copeland A."/>
            <person name="Barry K.W."/>
            <person name="Cichocki N."/>
            <person name="Veneault-Fourrey C."/>
            <person name="LaButti K."/>
            <person name="Lindquist E.A."/>
            <person name="Lipzen A."/>
            <person name="Lundell T."/>
            <person name="Morin E."/>
            <person name="Murat C."/>
            <person name="Riley R."/>
            <person name="Ohm R."/>
            <person name="Sun H."/>
            <person name="Tunlid A."/>
            <person name="Henrissat B."/>
            <person name="Grigoriev I.V."/>
            <person name="Hibbett D.S."/>
            <person name="Martin F."/>
        </authorList>
    </citation>
    <scope>NUCLEOTIDE SEQUENCE [LARGE SCALE GENOMIC DNA]</scope>
    <source>
        <strain evidence="3">F 1598</strain>
    </source>
</reference>
<evidence type="ECO:0000256" key="1">
    <source>
        <dbReference type="SAM" id="MobiDB-lite"/>
    </source>
</evidence>
<proteinExistence type="predicted"/>